<proteinExistence type="predicted"/>
<protein>
    <submittedName>
        <fullName evidence="1">Uncharacterized protein</fullName>
    </submittedName>
</protein>
<keyword evidence="2" id="KW-1185">Reference proteome</keyword>
<dbReference type="Proteomes" id="UP000499080">
    <property type="component" value="Unassembled WGS sequence"/>
</dbReference>
<organism evidence="1 2">
    <name type="scientific">Araneus ventricosus</name>
    <name type="common">Orbweaver spider</name>
    <name type="synonym">Epeira ventricosa</name>
    <dbReference type="NCBI Taxonomy" id="182803"/>
    <lineage>
        <taxon>Eukaryota</taxon>
        <taxon>Metazoa</taxon>
        <taxon>Ecdysozoa</taxon>
        <taxon>Arthropoda</taxon>
        <taxon>Chelicerata</taxon>
        <taxon>Arachnida</taxon>
        <taxon>Araneae</taxon>
        <taxon>Araneomorphae</taxon>
        <taxon>Entelegynae</taxon>
        <taxon>Araneoidea</taxon>
        <taxon>Araneidae</taxon>
        <taxon>Araneus</taxon>
    </lineage>
</organism>
<reference evidence="1 2" key="1">
    <citation type="journal article" date="2019" name="Sci. Rep.">
        <title>Orb-weaving spider Araneus ventricosus genome elucidates the spidroin gene catalogue.</title>
        <authorList>
            <person name="Kono N."/>
            <person name="Nakamura H."/>
            <person name="Ohtoshi R."/>
            <person name="Moran D.A.P."/>
            <person name="Shinohara A."/>
            <person name="Yoshida Y."/>
            <person name="Fujiwara M."/>
            <person name="Mori M."/>
            <person name="Tomita M."/>
            <person name="Arakawa K."/>
        </authorList>
    </citation>
    <scope>NUCLEOTIDE SEQUENCE [LARGE SCALE GENOMIC DNA]</scope>
</reference>
<sequence>MLRQRGKQAHWGNTWDNALGAGAVNWVGRVQRCSWPFLISQMSLVFQNKTSLLDSARISNNSYVRALVSRGDISLDETKGSAISNSISNASPLPGPGIGIRQIHKKPSSLFNTQNLSISSSDRSSEREAARLQMFHKLLNSQNTDLISQVLPRTFQNCCPRKFRIHSAAPLNHQQGFPFICLKARLVPLLVPGRASPFVSPSTWDREQRSGWMDPDESFSLRLRVIRSAAFVRRHG</sequence>
<dbReference type="EMBL" id="BGPR01035629">
    <property type="protein sequence ID" value="GBO10560.1"/>
    <property type="molecule type" value="Genomic_DNA"/>
</dbReference>
<comment type="caution">
    <text evidence="1">The sequence shown here is derived from an EMBL/GenBank/DDBJ whole genome shotgun (WGS) entry which is preliminary data.</text>
</comment>
<evidence type="ECO:0000313" key="1">
    <source>
        <dbReference type="EMBL" id="GBO10560.1"/>
    </source>
</evidence>
<gene>
    <name evidence="1" type="ORF">AVEN_13301_1</name>
</gene>
<dbReference type="OrthoDB" id="26371at2759"/>
<evidence type="ECO:0000313" key="2">
    <source>
        <dbReference type="Proteomes" id="UP000499080"/>
    </source>
</evidence>
<name>A0A4Y2UG48_ARAVE</name>
<accession>A0A4Y2UG48</accession>
<dbReference type="AlphaFoldDB" id="A0A4Y2UG48"/>